<evidence type="ECO:0000313" key="4">
    <source>
        <dbReference type="Proteomes" id="UP000038010"/>
    </source>
</evidence>
<dbReference type="EMBL" id="LFJN01000043">
    <property type="protein sequence ID" value="KPI35160.1"/>
    <property type="molecule type" value="Genomic_DNA"/>
</dbReference>
<feature type="region of interest" description="Disordered" evidence="1">
    <location>
        <begin position="269"/>
        <end position="296"/>
    </location>
</feature>
<feature type="signal peptide" evidence="2">
    <location>
        <begin position="1"/>
        <end position="20"/>
    </location>
</feature>
<name>A0A0N1HL50_9EURO</name>
<evidence type="ECO:0000256" key="2">
    <source>
        <dbReference type="SAM" id="SignalP"/>
    </source>
</evidence>
<feature type="chain" id="PRO_5005873425" evidence="2">
    <location>
        <begin position="21"/>
        <end position="296"/>
    </location>
</feature>
<proteinExistence type="predicted"/>
<gene>
    <name evidence="3" type="ORF">AB675_10171</name>
</gene>
<evidence type="ECO:0000313" key="3">
    <source>
        <dbReference type="EMBL" id="KPI35160.1"/>
    </source>
</evidence>
<reference evidence="3 4" key="1">
    <citation type="submission" date="2015-06" db="EMBL/GenBank/DDBJ databases">
        <title>Draft genome of the ant-associated black yeast Phialophora attae CBS 131958.</title>
        <authorList>
            <person name="Moreno L.F."/>
            <person name="Stielow B.J."/>
            <person name="de Hoog S."/>
            <person name="Vicente V.A."/>
            <person name="Weiss V.A."/>
            <person name="de Vries M."/>
            <person name="Cruz L.M."/>
            <person name="Souza E.M."/>
        </authorList>
    </citation>
    <scope>NUCLEOTIDE SEQUENCE [LARGE SCALE GENOMIC DNA]</scope>
    <source>
        <strain evidence="3 4">CBS 131958</strain>
    </source>
</reference>
<accession>A0A0N1HL50</accession>
<evidence type="ECO:0000256" key="1">
    <source>
        <dbReference type="SAM" id="MobiDB-lite"/>
    </source>
</evidence>
<dbReference type="VEuPathDB" id="FungiDB:AB675_10171"/>
<feature type="compositionally biased region" description="Basic and acidic residues" evidence="1">
    <location>
        <begin position="273"/>
        <end position="287"/>
    </location>
</feature>
<keyword evidence="2" id="KW-0732">Signal</keyword>
<sequence length="296" mass="32942">MYSSALTVLATALSISLITAAPVAPPPEVAEQRSGLLERNTVFTYEDYGSVPVKREPAPVQPIVACEPGDNCPPWIVTREATPDPEPLRPMDPGNEYLACYWGYVGGKAKRDIDAVELEKRCGKAKRDVGDEISKRDPEPLTDLRNRYQACYSAYVSLKAKRGEAVESVELEKRCGKVKRNAEDEMSERDPEPLTDLRNMYRACYSAYVSQRARRGEAVESAELEKRCGKAKRYELEKRVFVEPEVIQEINDELGPTYQQSYAAYTIGGPGKVKREGEAESEEKAPIDDPSIVIGS</sequence>
<comment type="caution">
    <text evidence="3">The sequence shown here is derived from an EMBL/GenBank/DDBJ whole genome shotgun (WGS) entry which is preliminary data.</text>
</comment>
<dbReference type="Proteomes" id="UP000038010">
    <property type="component" value="Unassembled WGS sequence"/>
</dbReference>
<protein>
    <submittedName>
        <fullName evidence="3">Uncharacterized protein</fullName>
    </submittedName>
</protein>
<dbReference type="GeneID" id="28730805"/>
<keyword evidence="4" id="KW-1185">Reference proteome</keyword>
<dbReference type="AlphaFoldDB" id="A0A0N1HL50"/>
<organism evidence="3 4">
    <name type="scientific">Cyphellophora attinorum</name>
    <dbReference type="NCBI Taxonomy" id="1664694"/>
    <lineage>
        <taxon>Eukaryota</taxon>
        <taxon>Fungi</taxon>
        <taxon>Dikarya</taxon>
        <taxon>Ascomycota</taxon>
        <taxon>Pezizomycotina</taxon>
        <taxon>Eurotiomycetes</taxon>
        <taxon>Chaetothyriomycetidae</taxon>
        <taxon>Chaetothyriales</taxon>
        <taxon>Cyphellophoraceae</taxon>
        <taxon>Cyphellophora</taxon>
    </lineage>
</organism>
<dbReference type="RefSeq" id="XP_017995123.1">
    <property type="nucleotide sequence ID" value="XM_018138925.1"/>
</dbReference>